<dbReference type="EMBL" id="CP054840">
    <property type="protein sequence ID" value="QKV51395.1"/>
    <property type="molecule type" value="Genomic_DNA"/>
</dbReference>
<reference evidence="1 2" key="1">
    <citation type="submission" date="2020-06" db="EMBL/GenBank/DDBJ databases">
        <title>Acidovorax antarctica sp. nov., isolated from Corinth ice sheet soil, Antarctic Fields Peninsula.</title>
        <authorList>
            <person name="Xu Q."/>
            <person name="Peng F."/>
        </authorList>
    </citation>
    <scope>NUCLEOTIDE SEQUENCE [LARGE SCALE GENOMIC DNA]</scope>
    <source>
        <strain evidence="1 2">16-35-5</strain>
    </source>
</reference>
<gene>
    <name evidence="1" type="ORF">HUK68_16405</name>
</gene>
<accession>A0A6N1X0W2</accession>
<organism evidence="1 2">
    <name type="scientific">Comamonas antarctica</name>
    <dbReference type="NCBI Taxonomy" id="2743470"/>
    <lineage>
        <taxon>Bacteria</taxon>
        <taxon>Pseudomonadati</taxon>
        <taxon>Pseudomonadota</taxon>
        <taxon>Betaproteobacteria</taxon>
        <taxon>Burkholderiales</taxon>
        <taxon>Comamonadaceae</taxon>
        <taxon>Comamonas</taxon>
    </lineage>
</organism>
<dbReference type="KEGG" id="aant:HUK68_16405"/>
<sequence length="49" mass="4966">MPAPFPSPAEHCPALPALQCCAGHTGVPTAFISLCGFTALLSAAVRKVD</sequence>
<name>A0A6N1X0W2_9BURK</name>
<dbReference type="RefSeq" id="WP_175502333.1">
    <property type="nucleotide sequence ID" value="NZ_CAURQT010000005.1"/>
</dbReference>
<keyword evidence="2" id="KW-1185">Reference proteome</keyword>
<dbReference type="Proteomes" id="UP000509579">
    <property type="component" value="Chromosome"/>
</dbReference>
<proteinExistence type="predicted"/>
<evidence type="ECO:0000313" key="2">
    <source>
        <dbReference type="Proteomes" id="UP000509579"/>
    </source>
</evidence>
<dbReference type="AlphaFoldDB" id="A0A6N1X0W2"/>
<protein>
    <submittedName>
        <fullName evidence="1">Uncharacterized protein</fullName>
    </submittedName>
</protein>
<evidence type="ECO:0000313" key="1">
    <source>
        <dbReference type="EMBL" id="QKV51395.1"/>
    </source>
</evidence>